<gene>
    <name evidence="2" type="ORF">CLEI1391_LOCUS5357</name>
</gene>
<feature type="compositionally biased region" description="Low complexity" evidence="1">
    <location>
        <begin position="394"/>
        <end position="420"/>
    </location>
</feature>
<evidence type="ECO:0000313" key="2">
    <source>
        <dbReference type="EMBL" id="CAD8672612.1"/>
    </source>
</evidence>
<reference evidence="2" key="1">
    <citation type="submission" date="2021-01" db="EMBL/GenBank/DDBJ databases">
        <authorList>
            <person name="Corre E."/>
            <person name="Pelletier E."/>
            <person name="Niang G."/>
            <person name="Scheremetjew M."/>
            <person name="Finn R."/>
            <person name="Kale V."/>
            <person name="Holt S."/>
            <person name="Cochrane G."/>
            <person name="Meng A."/>
            <person name="Brown T."/>
            <person name="Cohen L."/>
        </authorList>
    </citation>
    <scope>NUCLEOTIDE SEQUENCE</scope>
    <source>
        <strain evidence="2">SAG 11-49</strain>
    </source>
</reference>
<proteinExistence type="predicted"/>
<feature type="compositionally biased region" description="Polar residues" evidence="1">
    <location>
        <begin position="367"/>
        <end position="379"/>
    </location>
</feature>
<dbReference type="EMBL" id="HBFB01009439">
    <property type="protein sequence ID" value="CAD8672612.1"/>
    <property type="molecule type" value="Transcribed_RNA"/>
</dbReference>
<evidence type="ECO:0000256" key="1">
    <source>
        <dbReference type="SAM" id="MobiDB-lite"/>
    </source>
</evidence>
<accession>A0A7S0WLX3</accession>
<dbReference type="AlphaFoldDB" id="A0A7S0WLX3"/>
<feature type="region of interest" description="Disordered" evidence="1">
    <location>
        <begin position="363"/>
        <end position="436"/>
    </location>
</feature>
<feature type="compositionally biased region" description="Polar residues" evidence="1">
    <location>
        <begin position="512"/>
        <end position="528"/>
    </location>
</feature>
<protein>
    <submittedName>
        <fullName evidence="2">Uncharacterized protein</fullName>
    </submittedName>
</protein>
<name>A0A7S0WLX3_9CHLO</name>
<organism evidence="2">
    <name type="scientific">Chlamydomonas leiostraca</name>
    <dbReference type="NCBI Taxonomy" id="1034604"/>
    <lineage>
        <taxon>Eukaryota</taxon>
        <taxon>Viridiplantae</taxon>
        <taxon>Chlorophyta</taxon>
        <taxon>core chlorophytes</taxon>
        <taxon>Chlorophyceae</taxon>
        <taxon>CS clade</taxon>
        <taxon>Chlamydomonadales</taxon>
        <taxon>Chlamydomonadaceae</taxon>
        <taxon>Chlamydomonas</taxon>
    </lineage>
</organism>
<sequence>MSGCLCFSPSVRQDSISSGSQAATTTAKNASVCGDDHLKGGDVCAPTLLGQLSVGAELEAGPLSTRLSAGRSSSQTSGALRKLARASSSASAHAAAAAAAAEPDVAGLMAKLSPHLTAPLLDAATGCMFDVHPTPFGVPGCSPDPCSSPIAAAAGAHEPPLNPLMWLPERLSPASMAGPSTPSGHTPTLAQASSLSSVLASPCAQPPLNLGAMIAACSGSNGGSGSSGGADARVLPASCPHMLTQTMPVLPSAASIMAAAGPQLQRRVSMCDLTTIHERGEMDPVSVNGGGGTPIPSRVTVLPAALVPAGPVPAAPASAGAAGSGATGLVLGSSPAGGSGTLSSLLHRTSRAGSELVAALFARPSTRESLTPTQGNTPRSSFQAPSHPAHAHQQHPGGSAAGTPTAASPIAIRAQQQQQQHASVRAGLKQRSSVSGASSPIVLGSAMSEAGFFPAGTSAGASGATPTLPGFLSTMFSSVAARSPGKQTSGGGGGILRARTSLPAPGTLAPSAPTSTSRRNSLQLPRAASTLSQVTSVLGSLGSASARRHSAQPAWATCPGGMPTLSSLHGGVPVHGAPVLQAPLVRAGGSGNWQLSVLEDPLLASPTPTPPRRPELAAAIFRSIKSQGWAVDEPAETAAAAAVMAADLETGQPLAAAAAAAGAADAQRVSRKLAALRPGAEGATVVVDALGSSPGAASALMGAADLAWQGVYDAAV</sequence>
<feature type="region of interest" description="Disordered" evidence="1">
    <location>
        <begin position="481"/>
        <end position="528"/>
    </location>
</feature>